<organism evidence="1 2">
    <name type="scientific">Candidatus Saccharimonas aalborgensis</name>
    <dbReference type="NCBI Taxonomy" id="1332188"/>
    <lineage>
        <taxon>Bacteria</taxon>
        <taxon>Candidatus Saccharimonadota</taxon>
        <taxon>Candidatus Saccharimonadia</taxon>
        <taxon>Candidatus Saccharimonadales</taxon>
        <taxon>Candidatus Saccharimonadaceae</taxon>
        <taxon>Candidatus Saccharimonas</taxon>
    </lineage>
</organism>
<reference evidence="1 2" key="1">
    <citation type="journal article" date="2013" name="Nat. Biotechnol.">
        <title>Genome sequences of rare, uncultured bacteria obtained by differential coverage binning of multiple metagenomes.</title>
        <authorList>
            <person name="Albertsen M."/>
            <person name="Hugenholtz P."/>
            <person name="Skarshewski A."/>
            <person name="Nielsen K.L."/>
            <person name="Tyson G.W."/>
            <person name="Nielsen P.H."/>
        </authorList>
    </citation>
    <scope>NUCLEOTIDE SEQUENCE [LARGE SCALE GENOMIC DNA]</scope>
    <source>
        <strain evidence="1">TM71</strain>
    </source>
</reference>
<name>R4PZ71_9BACT</name>
<dbReference type="HOGENOM" id="CLU_1105570_0_0_0"/>
<evidence type="ECO:0008006" key="3">
    <source>
        <dbReference type="Google" id="ProtNLM"/>
    </source>
</evidence>
<evidence type="ECO:0000313" key="2">
    <source>
        <dbReference type="Proteomes" id="UP000013893"/>
    </source>
</evidence>
<dbReference type="RefSeq" id="WP_015642001.1">
    <property type="nucleotide sequence ID" value="NC_021219.1"/>
</dbReference>
<dbReference type="EMBL" id="CP005957">
    <property type="protein sequence ID" value="AGL62551.1"/>
    <property type="molecule type" value="Genomic_DNA"/>
</dbReference>
<dbReference type="KEGG" id="saal:L336_0849"/>
<keyword evidence="2" id="KW-1185">Reference proteome</keyword>
<dbReference type="Proteomes" id="UP000013893">
    <property type="component" value="Chromosome"/>
</dbReference>
<evidence type="ECO:0000313" key="1">
    <source>
        <dbReference type="EMBL" id="AGL62551.1"/>
    </source>
</evidence>
<accession>R4PZ71</accession>
<gene>
    <name evidence="1" type="ORF">L336_0849</name>
</gene>
<dbReference type="AlphaFoldDB" id="R4PZ71"/>
<proteinExistence type="predicted"/>
<sequence>MWLKKLVAVSMIITLVGMNGIAIAGIFAPSKSGRELSATQQASLAIPVITFSAQPQQVATGSFSSLTWSVEGTVDSCRGEGSWEGQKTAFGSQSTGRLAKEGIFTYALICKNAAGEAKQTVTVTVKTGAVSPPTTPTAPSSPGTPTVTYCNGASSCYGPREVAAHNSSGNCWGYNGNRVINISGFDAAFHRAKSGISSIEVGGVCGTNLANALGGSVGAEGQTRNHSNASKSNAERNMTSFFIGYYDAKKP</sequence>
<dbReference type="STRING" id="1332188.L336_0849"/>
<protein>
    <recommendedName>
        <fullName evidence="3">PKD/Chitinase domain-containing protein</fullName>
    </recommendedName>
</protein>